<dbReference type="OrthoDB" id="305837at2759"/>
<dbReference type="InterPro" id="IPR007603">
    <property type="entry name" value="Choline_transptr-like"/>
</dbReference>
<feature type="transmembrane region" description="Helical" evidence="7">
    <location>
        <begin position="575"/>
        <end position="593"/>
    </location>
</feature>
<evidence type="ECO:0000256" key="4">
    <source>
        <dbReference type="ARBA" id="ARBA00022989"/>
    </source>
</evidence>
<accession>A0A8S1VMC1</accession>
<reference evidence="8" key="1">
    <citation type="submission" date="2021-01" db="EMBL/GenBank/DDBJ databases">
        <authorList>
            <consortium name="Genoscope - CEA"/>
            <person name="William W."/>
        </authorList>
    </citation>
    <scope>NUCLEOTIDE SEQUENCE</scope>
</reference>
<feature type="transmembrane region" description="Helical" evidence="7">
    <location>
        <begin position="192"/>
        <end position="214"/>
    </location>
</feature>
<proteinExistence type="inferred from homology"/>
<feature type="transmembrane region" description="Helical" evidence="7">
    <location>
        <begin position="386"/>
        <end position="419"/>
    </location>
</feature>
<dbReference type="AlphaFoldDB" id="A0A8S1VMC1"/>
<keyword evidence="4 7" id="KW-1133">Transmembrane helix</keyword>
<name>A0A8S1VMC1_9CILI</name>
<keyword evidence="6" id="KW-0325">Glycoprotein</keyword>
<feature type="transmembrane region" description="Helical" evidence="7">
    <location>
        <begin position="275"/>
        <end position="297"/>
    </location>
</feature>
<comment type="caution">
    <text evidence="8">The sequence shown here is derived from an EMBL/GenBank/DDBJ whole genome shotgun (WGS) entry which is preliminary data.</text>
</comment>
<dbReference type="EMBL" id="CAJJDO010000069">
    <property type="protein sequence ID" value="CAD8178320.1"/>
    <property type="molecule type" value="Genomic_DNA"/>
</dbReference>
<keyword evidence="5 7" id="KW-0472">Membrane</keyword>
<protein>
    <recommendedName>
        <fullName evidence="10">Transmembrane protein</fullName>
    </recommendedName>
</protein>
<dbReference type="Proteomes" id="UP000689195">
    <property type="component" value="Unassembled WGS sequence"/>
</dbReference>
<feature type="transmembrane region" description="Helical" evidence="7">
    <location>
        <begin position="541"/>
        <end position="563"/>
    </location>
</feature>
<dbReference type="PANTHER" id="PTHR12385">
    <property type="entry name" value="CHOLINE TRANSPORTER-LIKE (SLC FAMILY 44)"/>
    <property type="match status" value="1"/>
</dbReference>
<keyword evidence="9" id="KW-1185">Reference proteome</keyword>
<evidence type="ECO:0000313" key="8">
    <source>
        <dbReference type="EMBL" id="CAD8178320.1"/>
    </source>
</evidence>
<evidence type="ECO:0000256" key="6">
    <source>
        <dbReference type="ARBA" id="ARBA00023180"/>
    </source>
</evidence>
<evidence type="ECO:0008006" key="10">
    <source>
        <dbReference type="Google" id="ProtNLM"/>
    </source>
</evidence>
<evidence type="ECO:0000256" key="3">
    <source>
        <dbReference type="ARBA" id="ARBA00022692"/>
    </source>
</evidence>
<feature type="transmembrane region" description="Helical" evidence="7">
    <location>
        <begin position="340"/>
        <end position="366"/>
    </location>
</feature>
<organism evidence="8 9">
    <name type="scientific">Paramecium pentaurelia</name>
    <dbReference type="NCBI Taxonomy" id="43138"/>
    <lineage>
        <taxon>Eukaryota</taxon>
        <taxon>Sar</taxon>
        <taxon>Alveolata</taxon>
        <taxon>Ciliophora</taxon>
        <taxon>Intramacronucleata</taxon>
        <taxon>Oligohymenophorea</taxon>
        <taxon>Peniculida</taxon>
        <taxon>Parameciidae</taxon>
        <taxon>Paramecium</taxon>
    </lineage>
</organism>
<evidence type="ECO:0000256" key="5">
    <source>
        <dbReference type="ARBA" id="ARBA00023136"/>
    </source>
</evidence>
<feature type="transmembrane region" description="Helical" evidence="7">
    <location>
        <begin position="220"/>
        <end position="245"/>
    </location>
</feature>
<gene>
    <name evidence="8" type="ORF">PPENT_87.1.T0690125</name>
</gene>
<feature type="transmembrane region" description="Helical" evidence="7">
    <location>
        <begin position="40"/>
        <end position="61"/>
    </location>
</feature>
<sequence>MDQTIVMNNNSNYPGQHIKEDLQNLDLDYKQPRLNQDNQYSIYFLIFQSIVIFISFLSVAIGNSKQLGFPFDSNGNICGQSVGLEQYKYIYFSNPANDKSLYLTVCVKECPIQENENEVDELLELQCMPNQLIKTCQNNQLIGDNDFSLIYYDSLKFINVCLPTKSSYFKNVLIGLESHRIVRFFQDLKNGFLLILCTFLFCTLINQIVYILLINLQQKTIWIIQVTLILVLILLTFIFINYYMLQLKLQQLNSNSIKLTLSEMISIVQINNSNFTIIFSPLILGLFFALLAIYYTFDLIYNYKKYQTIGLKITIVNYFYDYKSQVQQNCHINKQSIFTYFYLIPIAFGVIIAVIFFIWVLIANNILTIGNVTTYRYPFNTFQLNLLAYIFGIIHILDLFLILLVISGISKFLIIGIILEQYSFFIREKLNNLKFKKDKSIKKILLFFLFNKLGIIMLGEFLIFFLKIPKMIIKIYLWLIMIKNPNYKVSNLASNILSINERAYILSFIRPDGFLLNAKCQYLFDKKLMQQTQIQQQYGKLFTNSCCLTISSLCLSFTYLLLIITRTTIIIQDPINFLLFSFLSSYYITKFYSQIYGNTIDNLTILLYRDVTADGKIVGKSIKKPIRLLKETEIKFDE</sequence>
<dbReference type="PANTHER" id="PTHR12385:SF14">
    <property type="entry name" value="CHOLINE TRANSPORTER-LIKE 2"/>
    <property type="match status" value="1"/>
</dbReference>
<keyword evidence="3 7" id="KW-0812">Transmembrane</keyword>
<dbReference type="GO" id="GO:0016020">
    <property type="term" value="C:membrane"/>
    <property type="evidence" value="ECO:0007669"/>
    <property type="project" value="UniProtKB-SubCell"/>
</dbReference>
<comment type="subcellular location">
    <subcellularLocation>
        <location evidence="1">Membrane</location>
        <topology evidence="1">Multi-pass membrane protein</topology>
    </subcellularLocation>
</comment>
<evidence type="ECO:0000256" key="2">
    <source>
        <dbReference type="ARBA" id="ARBA00007168"/>
    </source>
</evidence>
<comment type="similarity">
    <text evidence="2">Belongs to the CTL (choline transporter-like) family.</text>
</comment>
<dbReference type="GO" id="GO:0022857">
    <property type="term" value="F:transmembrane transporter activity"/>
    <property type="evidence" value="ECO:0007669"/>
    <property type="project" value="InterPro"/>
</dbReference>
<feature type="transmembrane region" description="Helical" evidence="7">
    <location>
        <begin position="444"/>
        <end position="466"/>
    </location>
</feature>
<evidence type="ECO:0000256" key="1">
    <source>
        <dbReference type="ARBA" id="ARBA00004141"/>
    </source>
</evidence>
<evidence type="ECO:0000313" key="9">
    <source>
        <dbReference type="Proteomes" id="UP000689195"/>
    </source>
</evidence>
<evidence type="ECO:0000256" key="7">
    <source>
        <dbReference type="SAM" id="Phobius"/>
    </source>
</evidence>